<dbReference type="AlphaFoldDB" id="A0A2K8PHE2"/>
<evidence type="ECO:0000313" key="4">
    <source>
        <dbReference type="Proteomes" id="UP000231791"/>
    </source>
</evidence>
<comment type="similarity">
    <text evidence="1">Belongs to the AHA1 family.</text>
</comment>
<dbReference type="Pfam" id="PF08327">
    <property type="entry name" value="AHSA1"/>
    <property type="match status" value="1"/>
</dbReference>
<feature type="domain" description="Activator of Hsp90 ATPase homologue 1/2-like C-terminal" evidence="2">
    <location>
        <begin position="30"/>
        <end position="139"/>
    </location>
</feature>
<evidence type="ECO:0000256" key="1">
    <source>
        <dbReference type="ARBA" id="ARBA00006817"/>
    </source>
</evidence>
<dbReference type="InterPro" id="IPR023393">
    <property type="entry name" value="START-like_dom_sf"/>
</dbReference>
<dbReference type="OrthoDB" id="9803476at2"/>
<evidence type="ECO:0000259" key="2">
    <source>
        <dbReference type="Pfam" id="PF08327"/>
    </source>
</evidence>
<keyword evidence="4" id="KW-1185">Reference proteome</keyword>
<evidence type="ECO:0000313" key="3">
    <source>
        <dbReference type="EMBL" id="ATZ26161.1"/>
    </source>
</evidence>
<dbReference type="Gene3D" id="3.30.530.20">
    <property type="match status" value="1"/>
</dbReference>
<name>A0A2K8PHE2_STRLA</name>
<dbReference type="Proteomes" id="UP000231791">
    <property type="component" value="Chromosome"/>
</dbReference>
<reference evidence="3 4" key="1">
    <citation type="submission" date="2017-11" db="EMBL/GenBank/DDBJ databases">
        <title>Complete genome sequence of Streptomyces lavendulae subsp. lavendulae CCM 3239 (formerly 'Streptomyces aureofaciens CCM 3239'), the producer of the angucycline-type antibiotic auricin.</title>
        <authorList>
            <person name="Busche T."/>
            <person name="Novakova R."/>
            <person name="Al'Dilaimi A."/>
            <person name="Homerova D."/>
            <person name="Feckova L."/>
            <person name="Rezuchova B."/>
            <person name="Mingyar E."/>
            <person name="Csolleiova D."/>
            <person name="Bekeova C."/>
            <person name="Winkler A."/>
            <person name="Sevcikova B."/>
            <person name="Kalinowski J."/>
            <person name="Kormanec J."/>
            <person name="Ruckert C."/>
        </authorList>
    </citation>
    <scope>NUCLEOTIDE SEQUENCE [LARGE SCALE GENOMIC DNA]</scope>
    <source>
        <strain evidence="3 4">CCM 3239</strain>
    </source>
</reference>
<dbReference type="InterPro" id="IPR013538">
    <property type="entry name" value="ASHA1/2-like_C"/>
</dbReference>
<protein>
    <recommendedName>
        <fullName evidence="2">Activator of Hsp90 ATPase homologue 1/2-like C-terminal domain-containing protein</fullName>
    </recommendedName>
</protein>
<dbReference type="SUPFAM" id="SSF55961">
    <property type="entry name" value="Bet v1-like"/>
    <property type="match status" value="1"/>
</dbReference>
<gene>
    <name evidence="3" type="ORF">SLAV_21720</name>
</gene>
<dbReference type="RefSeq" id="WP_030232095.1">
    <property type="nucleotide sequence ID" value="NZ_CP024985.1"/>
</dbReference>
<organism evidence="3 4">
    <name type="scientific">Streptomyces lavendulae subsp. lavendulae</name>
    <dbReference type="NCBI Taxonomy" id="58340"/>
    <lineage>
        <taxon>Bacteria</taxon>
        <taxon>Bacillati</taxon>
        <taxon>Actinomycetota</taxon>
        <taxon>Actinomycetes</taxon>
        <taxon>Kitasatosporales</taxon>
        <taxon>Streptomycetaceae</taxon>
        <taxon>Streptomyces</taxon>
    </lineage>
</organism>
<dbReference type="GeneID" id="49385373"/>
<dbReference type="KEGG" id="slx:SLAV_21720"/>
<sequence length="167" mass="18856">MPPVSHATSEPREGGRWIVRFETHVPFAYEAVWPALTTADGLYGWLAAADVLERRFGGSVALRRPYTGDTVWGKVTAWDTERVVEYTVTGEGRIRFHLDPVGTDSTVVRFLNERTGSEAERLDCLATWHEHFERLEAALGGQPVDWSVWTGDRRSQLRASYASFSRT</sequence>
<proteinExistence type="inferred from homology"/>
<dbReference type="EMBL" id="CP024985">
    <property type="protein sequence ID" value="ATZ26161.1"/>
    <property type="molecule type" value="Genomic_DNA"/>
</dbReference>
<accession>A0A2K8PHE2</accession>